<proteinExistence type="predicted"/>
<evidence type="ECO:0000313" key="2">
    <source>
        <dbReference type="EMBL" id="QEN01435.1"/>
    </source>
</evidence>
<dbReference type="EMBL" id="CP035708">
    <property type="protein sequence ID" value="QEN01435.1"/>
    <property type="molecule type" value="Genomic_DNA"/>
</dbReference>
<dbReference type="InterPro" id="IPR010836">
    <property type="entry name" value="SapC"/>
</dbReference>
<sequence>MGRLALRGGRPRRQTRRQGAGQPHRGTRRGAHHMTSSAAGSGTLYHHPVLLTREQHADRRVVPVTDWRIAAALNAVPVTFAEFESLARELPLAFVPAGRDGEGRTRVAPVALLGLSEGENLCIDADGRWIGTTIPAFLRRYPFAYATADDGAPTLAVDAAWPGFNTAEGERLIADDGQPTEFLKQTLAFLERYERDTLRTRALCDRLVALDLLRGGEIRGELVGGRRLNATGFFMIDEQRLATLPDEAVLELHRSGLMAVIHAHRVSMGHVQTLAARLSA</sequence>
<dbReference type="Pfam" id="PF07277">
    <property type="entry name" value="SapC"/>
    <property type="match status" value="1"/>
</dbReference>
<evidence type="ECO:0000256" key="1">
    <source>
        <dbReference type="SAM" id="MobiDB-lite"/>
    </source>
</evidence>
<gene>
    <name evidence="2" type="ORF">EWH46_12005</name>
</gene>
<evidence type="ECO:0000313" key="3">
    <source>
        <dbReference type="Proteomes" id="UP000323522"/>
    </source>
</evidence>
<organism evidence="2 3">
    <name type="scientific">Sphaerotilus sulfidivorans</name>
    <dbReference type="NCBI Taxonomy" id="639200"/>
    <lineage>
        <taxon>Bacteria</taxon>
        <taxon>Pseudomonadati</taxon>
        <taxon>Pseudomonadota</taxon>
        <taxon>Betaproteobacteria</taxon>
        <taxon>Burkholderiales</taxon>
        <taxon>Sphaerotilaceae</taxon>
        <taxon>Sphaerotilus</taxon>
    </lineage>
</organism>
<name>A0A5C1Q0H4_9BURK</name>
<dbReference type="AlphaFoldDB" id="A0A5C1Q0H4"/>
<accession>A0A5C1Q0H4</accession>
<dbReference type="OrthoDB" id="9806524at2"/>
<feature type="region of interest" description="Disordered" evidence="1">
    <location>
        <begin position="1"/>
        <end position="42"/>
    </location>
</feature>
<protein>
    <submittedName>
        <fullName evidence="2">Peptidase</fullName>
    </submittedName>
</protein>
<reference evidence="2 3" key="1">
    <citation type="submission" date="2019-02" db="EMBL/GenBank/DDBJ databases">
        <title>Complete Genome Sequence and Methylome Analysis of Sphaerotilus natans subsp. sulfidivorans D-507.</title>
        <authorList>
            <person name="Fomenkov A."/>
            <person name="Gridneva E."/>
            <person name="Smolyakov D."/>
            <person name="Dubinina G."/>
            <person name="Vincze T."/>
            <person name="Grabovich M."/>
            <person name="Roberts R.J."/>
        </authorList>
    </citation>
    <scope>NUCLEOTIDE SEQUENCE [LARGE SCALE GENOMIC DNA]</scope>
    <source>
        <strain evidence="2 3">D-507</strain>
    </source>
</reference>
<dbReference type="Proteomes" id="UP000323522">
    <property type="component" value="Chromosome"/>
</dbReference>
<dbReference type="KEGG" id="snn:EWH46_12005"/>